<feature type="compositionally biased region" description="Low complexity" evidence="1">
    <location>
        <begin position="190"/>
        <end position="210"/>
    </location>
</feature>
<feature type="compositionally biased region" description="Basic and acidic residues" evidence="1">
    <location>
        <begin position="776"/>
        <end position="789"/>
    </location>
</feature>
<comment type="caution">
    <text evidence="2">The sequence shown here is derived from an EMBL/GenBank/DDBJ whole genome shotgun (WGS) entry which is preliminary data.</text>
</comment>
<feature type="compositionally biased region" description="Acidic residues" evidence="1">
    <location>
        <begin position="793"/>
        <end position="815"/>
    </location>
</feature>
<keyword evidence="3" id="KW-1185">Reference proteome</keyword>
<dbReference type="InterPro" id="IPR018822">
    <property type="entry name" value="UPF0646"/>
</dbReference>
<evidence type="ECO:0000313" key="2">
    <source>
        <dbReference type="EMBL" id="KAL1587831.1"/>
    </source>
</evidence>
<feature type="compositionally biased region" description="Basic and acidic residues" evidence="1">
    <location>
        <begin position="674"/>
        <end position="684"/>
    </location>
</feature>
<feature type="region of interest" description="Disordered" evidence="1">
    <location>
        <begin position="1"/>
        <end position="87"/>
    </location>
</feature>
<feature type="region of interest" description="Disordered" evidence="1">
    <location>
        <begin position="118"/>
        <end position="141"/>
    </location>
</feature>
<organism evidence="2 3">
    <name type="scientific">Cladosporium halotolerans</name>
    <dbReference type="NCBI Taxonomy" id="1052096"/>
    <lineage>
        <taxon>Eukaryota</taxon>
        <taxon>Fungi</taxon>
        <taxon>Dikarya</taxon>
        <taxon>Ascomycota</taxon>
        <taxon>Pezizomycotina</taxon>
        <taxon>Dothideomycetes</taxon>
        <taxon>Dothideomycetidae</taxon>
        <taxon>Cladosporiales</taxon>
        <taxon>Cladosporiaceae</taxon>
        <taxon>Cladosporium</taxon>
    </lineage>
</organism>
<proteinExistence type="predicted"/>
<protein>
    <submittedName>
        <fullName evidence="2">Uncharacterized protein</fullName>
    </submittedName>
</protein>
<name>A0AB34KVG9_9PEZI</name>
<feature type="region of interest" description="Disordered" evidence="1">
    <location>
        <begin position="674"/>
        <end position="861"/>
    </location>
</feature>
<dbReference type="AlphaFoldDB" id="A0AB34KVG9"/>
<dbReference type="Pfam" id="PF10336">
    <property type="entry name" value="DUF2420"/>
    <property type="match status" value="1"/>
</dbReference>
<feature type="compositionally biased region" description="Acidic residues" evidence="1">
    <location>
        <begin position="843"/>
        <end position="852"/>
    </location>
</feature>
<gene>
    <name evidence="2" type="ORF">WHR41_03514</name>
</gene>
<feature type="compositionally biased region" description="Basic and acidic residues" evidence="1">
    <location>
        <begin position="758"/>
        <end position="768"/>
    </location>
</feature>
<feature type="region of interest" description="Disordered" evidence="1">
    <location>
        <begin position="171"/>
        <end position="256"/>
    </location>
</feature>
<dbReference type="Proteomes" id="UP000803884">
    <property type="component" value="Unassembled WGS sequence"/>
</dbReference>
<sequence length="861" mass="92953">MATAASFPSLHAPAAEDNMEMSSPANPAYNDDDDIDIDFDDHPGGVELTDDERMIEDNEQPRPGTATDDMMEDDASPPQEGIHVPEQEMQDDFDAAAYEQADPDDELIDYGDDEYQDVTESHDHADFEPSAPEITVGDPESADLEFEEVDDEVARQPEASVHGSDIAVVEEAVVDQVPHPEDAGLTDPLPTTSAESAPAEPEVEPVPAAEHVSSVKQSPAIETERNVAEPLEDESAQAEAELVPTGDEQGEAATARVDEQQENDLAATAVEEPFPELPQESPEQLTSVPAPAPLDTSLDAGVDAPGTPTDTGLHPMMVQYGDWEWPLFKSKKQPEGLLKDDNLASVALADLLNSCRYRLALKVGEDIPETQEFVLRFDGMGLSIIENSPSAFNTSLDEILEVYKQLYVNDEAQTIPPFWLHLSMQPKFSSYLAMLKQAAAGGQGISSFIDVSADEVPENFEEYYQDGDDDPTLYGDTTTAEEQHEEQHEGQNDAAGFELTEADYHEYDTSYENTEGGHGAQDEYDHYEETDQAGYDASAEADHPSTTINNAHAANEAHSLQYDQSETDQSQVKVDVANASFDGEADQTTTATEVEAGCGVAGVREDQEEDSKEISAASSTTLHADTANGIAELCTDDDDEFSTFLTAPDSEAIDAGHPGVEAGDSTVPITDAHLQQDADAKASETSRQQNAEAVQDSTASLSADSDVAGGESNEQLDKTVDNELSEGFQASANEKSHDPPQENPAGSSGPELGVEEDMVQREVQDDPHANIASHNDASRPSEGEHKAQTGEELAADDVDYIDFGNEDDIDFDDDTYEQHEARKVSQAEIAAPKSPNGKRTFAESDELDASDEPELKKVRSS</sequence>
<dbReference type="GeneID" id="96004958"/>
<feature type="compositionally biased region" description="Basic and acidic residues" evidence="1">
    <location>
        <begin position="51"/>
        <end position="60"/>
    </location>
</feature>
<reference evidence="2 3" key="1">
    <citation type="journal article" date="2020" name="Microbiol. Resour. Announc.">
        <title>Draft Genome Sequence of a Cladosporium Species Isolated from the Mesophotic Ascidian Didemnum maculosum.</title>
        <authorList>
            <person name="Gioti A."/>
            <person name="Siaperas R."/>
            <person name="Nikolaivits E."/>
            <person name="Le Goff G."/>
            <person name="Ouazzani J."/>
            <person name="Kotoulas G."/>
            <person name="Topakas E."/>
        </authorList>
    </citation>
    <scope>NUCLEOTIDE SEQUENCE [LARGE SCALE GENOMIC DNA]</scope>
    <source>
        <strain evidence="2 3">TM138-S3</strain>
    </source>
</reference>
<feature type="compositionally biased region" description="Acidic residues" evidence="1">
    <location>
        <begin position="30"/>
        <end position="39"/>
    </location>
</feature>
<feature type="compositionally biased region" description="Polar residues" evidence="1">
    <location>
        <begin position="685"/>
        <end position="703"/>
    </location>
</feature>
<dbReference type="EMBL" id="JAAQHG020000009">
    <property type="protein sequence ID" value="KAL1587831.1"/>
    <property type="molecule type" value="Genomic_DNA"/>
</dbReference>
<feature type="region of interest" description="Disordered" evidence="1">
    <location>
        <begin position="462"/>
        <end position="494"/>
    </location>
</feature>
<feature type="compositionally biased region" description="Acidic residues" evidence="1">
    <location>
        <begin position="462"/>
        <end position="471"/>
    </location>
</feature>
<evidence type="ECO:0000313" key="3">
    <source>
        <dbReference type="Proteomes" id="UP000803884"/>
    </source>
</evidence>
<accession>A0AB34KVG9</accession>
<dbReference type="RefSeq" id="XP_069230936.1">
    <property type="nucleotide sequence ID" value="XM_069372120.1"/>
</dbReference>
<feature type="compositionally biased region" description="Basic and acidic residues" evidence="1">
    <location>
        <begin position="816"/>
        <end position="825"/>
    </location>
</feature>
<feature type="region of interest" description="Disordered" evidence="1">
    <location>
        <begin position="274"/>
        <end position="312"/>
    </location>
</feature>
<feature type="compositionally biased region" description="Basic and acidic residues" evidence="1">
    <location>
        <begin position="481"/>
        <end position="491"/>
    </location>
</feature>
<evidence type="ECO:0000256" key="1">
    <source>
        <dbReference type="SAM" id="MobiDB-lite"/>
    </source>
</evidence>